<evidence type="ECO:0000256" key="2">
    <source>
        <dbReference type="ARBA" id="ARBA00022692"/>
    </source>
</evidence>
<feature type="transmembrane region" description="Helical" evidence="5">
    <location>
        <begin position="339"/>
        <end position="363"/>
    </location>
</feature>
<evidence type="ECO:0000313" key="8">
    <source>
        <dbReference type="Proteomes" id="UP000789845"/>
    </source>
</evidence>
<dbReference type="AlphaFoldDB" id="A0A9C7GBF0"/>
<evidence type="ECO:0000313" key="7">
    <source>
        <dbReference type="EMBL" id="CAG9609238.1"/>
    </source>
</evidence>
<dbReference type="Proteomes" id="UP000789845">
    <property type="component" value="Unassembled WGS sequence"/>
</dbReference>
<dbReference type="PANTHER" id="PTHR37422:SF13">
    <property type="entry name" value="LIPOPOLYSACCHARIDE BIOSYNTHESIS PROTEIN PA4999-RELATED"/>
    <property type="match status" value="1"/>
</dbReference>
<feature type="domain" description="O-antigen ligase-related" evidence="6">
    <location>
        <begin position="197"/>
        <end position="355"/>
    </location>
</feature>
<feature type="transmembrane region" description="Helical" evidence="5">
    <location>
        <begin position="398"/>
        <end position="417"/>
    </location>
</feature>
<evidence type="ECO:0000259" key="6">
    <source>
        <dbReference type="Pfam" id="PF04932"/>
    </source>
</evidence>
<keyword evidence="3 5" id="KW-1133">Transmembrane helix</keyword>
<proteinExistence type="predicted"/>
<feature type="transmembrane region" description="Helical" evidence="5">
    <location>
        <begin position="375"/>
        <end position="392"/>
    </location>
</feature>
<keyword evidence="2 5" id="KW-0812">Transmembrane</keyword>
<organism evidence="7 8">
    <name type="scientific">Pseudoneobacillus rhizosphaerae</name>
    <dbReference type="NCBI Taxonomy" id="2880968"/>
    <lineage>
        <taxon>Bacteria</taxon>
        <taxon>Bacillati</taxon>
        <taxon>Bacillota</taxon>
        <taxon>Bacilli</taxon>
        <taxon>Bacillales</taxon>
        <taxon>Bacillaceae</taxon>
        <taxon>Pseudoneobacillus</taxon>
    </lineage>
</organism>
<name>A0A9C7GBF0_9BACI</name>
<comment type="subcellular location">
    <subcellularLocation>
        <location evidence="1">Membrane</location>
        <topology evidence="1">Multi-pass membrane protein</topology>
    </subcellularLocation>
</comment>
<evidence type="ECO:0000256" key="3">
    <source>
        <dbReference type="ARBA" id="ARBA00022989"/>
    </source>
</evidence>
<dbReference type="InterPro" id="IPR007016">
    <property type="entry name" value="O-antigen_ligase-rel_domated"/>
</dbReference>
<accession>A0A9C7GBF0</accession>
<dbReference type="PANTHER" id="PTHR37422">
    <property type="entry name" value="TEICHURONIC ACID BIOSYNTHESIS PROTEIN TUAE"/>
    <property type="match status" value="1"/>
</dbReference>
<dbReference type="InterPro" id="IPR051533">
    <property type="entry name" value="WaaL-like"/>
</dbReference>
<feature type="transmembrane region" description="Helical" evidence="5">
    <location>
        <begin position="55"/>
        <end position="77"/>
    </location>
</feature>
<keyword evidence="4 5" id="KW-0472">Membrane</keyword>
<evidence type="ECO:0000256" key="4">
    <source>
        <dbReference type="ARBA" id="ARBA00023136"/>
    </source>
</evidence>
<feature type="transmembrane region" description="Helical" evidence="5">
    <location>
        <begin position="26"/>
        <end position="43"/>
    </location>
</feature>
<comment type="caution">
    <text evidence="7">The sequence shown here is derived from an EMBL/GenBank/DDBJ whole genome shotgun (WGS) entry which is preliminary data.</text>
</comment>
<feature type="transmembrane region" description="Helical" evidence="5">
    <location>
        <begin position="92"/>
        <end position="110"/>
    </location>
</feature>
<sequence length="425" mass="49192">MYWFILFFPFLIFPWGADPYYTAPKVFYLVFFVFVMWTILLIIRQKWFMYQHQYFSKVEIILTAFIILIILSTIFSVNPETSIFGSVHRFEGVISLISYCSLFIFAYRLINPSLIKKTIKGVVGISIIVSTYGILQHYLIDFLPRNSSKIGDTRSFAFFDNPNFFGSYLVITILLSITLFLTAQKNKERYYYLFSTSISFSAMIFSGTRSAWIGVMFGVIFLTMFVVLMRKFLWKSWAYLLITLIALFCVIDITEDGGNFKRVFSSFSESYKIATDQGTGHEGSSRFFIWKKSMPLIPKFFWLGSGPDTFKFVFPIDEEESLKYFYTSNITVDKAHNEYLQMAVTLGVPALIMYLFLVCYILYKAIISIKISNSNNCLILYGLISVILGYLIQAFFNISVVPVAPFFWILLGLTYSLSMNSQNQN</sequence>
<reference evidence="7" key="1">
    <citation type="submission" date="2021-10" db="EMBL/GenBank/DDBJ databases">
        <authorList>
            <person name="Criscuolo A."/>
        </authorList>
    </citation>
    <scope>NUCLEOTIDE SEQUENCE</scope>
    <source>
        <strain evidence="7">CIP111885</strain>
    </source>
</reference>
<feature type="transmembrane region" description="Helical" evidence="5">
    <location>
        <begin position="122"/>
        <end position="140"/>
    </location>
</feature>
<gene>
    <name evidence="7" type="ORF">NEOCIP111885_02980</name>
</gene>
<dbReference type="EMBL" id="CAKJTG010000017">
    <property type="protein sequence ID" value="CAG9609238.1"/>
    <property type="molecule type" value="Genomic_DNA"/>
</dbReference>
<keyword evidence="8" id="KW-1185">Reference proteome</keyword>
<protein>
    <recommendedName>
        <fullName evidence="6">O-antigen ligase-related domain-containing protein</fullName>
    </recommendedName>
</protein>
<feature type="transmembrane region" description="Helical" evidence="5">
    <location>
        <begin position="212"/>
        <end position="229"/>
    </location>
</feature>
<dbReference type="RefSeq" id="WP_230497473.1">
    <property type="nucleotide sequence ID" value="NZ_CAKJTG010000017.1"/>
</dbReference>
<feature type="transmembrane region" description="Helical" evidence="5">
    <location>
        <begin position="164"/>
        <end position="183"/>
    </location>
</feature>
<dbReference type="Pfam" id="PF04932">
    <property type="entry name" value="Wzy_C"/>
    <property type="match status" value="1"/>
</dbReference>
<feature type="transmembrane region" description="Helical" evidence="5">
    <location>
        <begin position="190"/>
        <end position="206"/>
    </location>
</feature>
<evidence type="ECO:0000256" key="5">
    <source>
        <dbReference type="SAM" id="Phobius"/>
    </source>
</evidence>
<dbReference type="GO" id="GO:0016020">
    <property type="term" value="C:membrane"/>
    <property type="evidence" value="ECO:0007669"/>
    <property type="project" value="UniProtKB-SubCell"/>
</dbReference>
<evidence type="ECO:0000256" key="1">
    <source>
        <dbReference type="ARBA" id="ARBA00004141"/>
    </source>
</evidence>
<feature type="transmembrane region" description="Helical" evidence="5">
    <location>
        <begin position="236"/>
        <end position="254"/>
    </location>
</feature>